<organism evidence="1 2">
    <name type="scientific">Deinococcus soli</name>
    <name type="common">ex Cha et al. 2016</name>
    <dbReference type="NCBI Taxonomy" id="1309411"/>
    <lineage>
        <taxon>Bacteria</taxon>
        <taxon>Thermotogati</taxon>
        <taxon>Deinococcota</taxon>
        <taxon>Deinococci</taxon>
        <taxon>Deinococcales</taxon>
        <taxon>Deinococcaceae</taxon>
        <taxon>Deinococcus</taxon>
    </lineage>
</organism>
<proteinExistence type="predicted"/>
<dbReference type="AlphaFoldDB" id="A0AAE3XF63"/>
<accession>A0AAE3XF63</accession>
<gene>
    <name evidence="1" type="ORF">J2Y00_002190</name>
</gene>
<dbReference type="EMBL" id="JAVDQK010000005">
    <property type="protein sequence ID" value="MDR6218593.1"/>
    <property type="molecule type" value="Genomic_DNA"/>
</dbReference>
<evidence type="ECO:0000313" key="1">
    <source>
        <dbReference type="EMBL" id="MDR6218593.1"/>
    </source>
</evidence>
<comment type="caution">
    <text evidence="1">The sequence shown here is derived from an EMBL/GenBank/DDBJ whole genome shotgun (WGS) entry which is preliminary data.</text>
</comment>
<sequence>MTHDRLSELQREYHPDMDAADLHDWAQDLLTALLERPDPTARLASGLNEDAATLLLLGHIERDTCLQGHGSYDPARLSVTLGVDARTLELAQQRAAAQHLTTTEQAWTGSWRRVILTQSGRTRLKALRASFGHLLTGPAAPRQAPLLGAGA</sequence>
<dbReference type="RefSeq" id="WP_309852958.1">
    <property type="nucleotide sequence ID" value="NZ_JAVDQJ010000004.1"/>
</dbReference>
<evidence type="ECO:0000313" key="2">
    <source>
        <dbReference type="Proteomes" id="UP001185331"/>
    </source>
</evidence>
<reference evidence="1" key="1">
    <citation type="submission" date="2023-07" db="EMBL/GenBank/DDBJ databases">
        <title>Sorghum-associated microbial communities from plants grown in Nebraska, USA.</title>
        <authorList>
            <person name="Schachtman D."/>
        </authorList>
    </citation>
    <scope>NUCLEOTIDE SEQUENCE</scope>
    <source>
        <strain evidence="1">BE330</strain>
    </source>
</reference>
<dbReference type="Proteomes" id="UP001185331">
    <property type="component" value="Unassembled WGS sequence"/>
</dbReference>
<name>A0AAE3XF63_9DEIO</name>
<protein>
    <submittedName>
        <fullName evidence="1">Uncharacterized protein</fullName>
    </submittedName>
</protein>